<evidence type="ECO:0000256" key="5">
    <source>
        <dbReference type="ARBA" id="ARBA00011159"/>
    </source>
</evidence>
<comment type="function">
    <text evidence="15">Component of the PAN1 actin cytoskeleton-regulatory complex required for the internalization of endosomes during actin-coupled endocytosis. The complex links the site of endocytosis to the cell membrane-associated actin cytoskeleton. Mediates uptake of external molecules and vacuolar degradation of plasma membrane proteins. Plays a role in the proper organization of the cell membrane-associated actin cytoskeleton and promotes its destabilization.</text>
</comment>
<dbReference type="InterPro" id="IPR000261">
    <property type="entry name" value="EH_dom"/>
</dbReference>
<keyword evidence="6" id="KW-1003">Cell membrane</keyword>
<dbReference type="PANTHER" id="PTHR11216">
    <property type="entry name" value="EH DOMAIN"/>
    <property type="match status" value="1"/>
</dbReference>
<dbReference type="InterPro" id="IPR002048">
    <property type="entry name" value="EF_hand_dom"/>
</dbReference>
<evidence type="ECO:0000256" key="2">
    <source>
        <dbReference type="ARBA" id="ARBA00004134"/>
    </source>
</evidence>
<dbReference type="GO" id="GO:0003779">
    <property type="term" value="F:actin binding"/>
    <property type="evidence" value="ECO:0007669"/>
    <property type="project" value="UniProtKB-KW"/>
</dbReference>
<name>A0A084FWW4_PSEDA</name>
<evidence type="ECO:0000256" key="10">
    <source>
        <dbReference type="ARBA" id="ARBA00022753"/>
    </source>
</evidence>
<dbReference type="GO" id="GO:0005886">
    <property type="term" value="C:plasma membrane"/>
    <property type="evidence" value="ECO:0007669"/>
    <property type="project" value="UniProtKB-SubCell"/>
</dbReference>
<evidence type="ECO:0000256" key="13">
    <source>
        <dbReference type="ARBA" id="ARBA00023203"/>
    </source>
</evidence>
<dbReference type="HOGENOM" id="CLU_1125084_0_0_1"/>
<comment type="subcellular location">
    <subcellularLocation>
        <location evidence="3">Cell membrane</location>
        <topology evidence="3">Peripheral membrane protein</topology>
        <orientation evidence="3">Cytoplasmic side</orientation>
    </subcellularLocation>
    <subcellularLocation>
        <location evidence="2">Cytoplasm</location>
        <location evidence="2">Cytoskeleton</location>
        <location evidence="2">Actin patch</location>
    </subcellularLocation>
    <subcellularLocation>
        <location evidence="1">Endosome membrane</location>
        <topology evidence="1">Peripheral membrane protein</topology>
        <orientation evidence="1">Cytoplasmic side</orientation>
    </subcellularLocation>
</comment>
<evidence type="ECO:0000256" key="12">
    <source>
        <dbReference type="ARBA" id="ARBA00023136"/>
    </source>
</evidence>
<evidence type="ECO:0000256" key="14">
    <source>
        <dbReference type="ARBA" id="ARBA00023212"/>
    </source>
</evidence>
<dbReference type="GeneID" id="27728554"/>
<feature type="compositionally biased region" description="Pro residues" evidence="16">
    <location>
        <begin position="92"/>
        <end position="103"/>
    </location>
</feature>
<evidence type="ECO:0000256" key="15">
    <source>
        <dbReference type="ARBA" id="ARBA00025194"/>
    </source>
</evidence>
<dbReference type="SUPFAM" id="SSF47473">
    <property type="entry name" value="EF-hand"/>
    <property type="match status" value="1"/>
</dbReference>
<dbReference type="Gene3D" id="1.10.238.10">
    <property type="entry name" value="EF-hand"/>
    <property type="match status" value="1"/>
</dbReference>
<dbReference type="InterPro" id="IPR011992">
    <property type="entry name" value="EF-hand-dom_pair"/>
</dbReference>
<feature type="domain" description="EF-hand" evidence="18">
    <location>
        <begin position="193"/>
        <end position="228"/>
    </location>
</feature>
<evidence type="ECO:0000256" key="1">
    <source>
        <dbReference type="ARBA" id="ARBA00004125"/>
    </source>
</evidence>
<dbReference type="GO" id="GO:0030479">
    <property type="term" value="C:actin cortical patch"/>
    <property type="evidence" value="ECO:0007669"/>
    <property type="project" value="UniProtKB-SubCell"/>
</dbReference>
<dbReference type="CDD" id="cd00052">
    <property type="entry name" value="EH"/>
    <property type="match status" value="1"/>
</dbReference>
<evidence type="ECO:0000259" key="17">
    <source>
        <dbReference type="PROSITE" id="PS50031"/>
    </source>
</evidence>
<gene>
    <name evidence="19" type="ORF">SAPIO_CDS9482</name>
</gene>
<evidence type="ECO:0000256" key="7">
    <source>
        <dbReference type="ARBA" id="ARBA00022490"/>
    </source>
</evidence>
<comment type="caution">
    <text evidence="19">The sequence shown here is derived from an EMBL/GenBank/DDBJ whole genome shotgun (WGS) entry which is preliminary data.</text>
</comment>
<evidence type="ECO:0000259" key="18">
    <source>
        <dbReference type="PROSITE" id="PS50222"/>
    </source>
</evidence>
<keyword evidence="14" id="KW-0206">Cytoskeleton</keyword>
<dbReference type="KEGG" id="sapo:SAPIO_CDS9482"/>
<dbReference type="PROSITE" id="PS50031">
    <property type="entry name" value="EH"/>
    <property type="match status" value="1"/>
</dbReference>
<dbReference type="OrthoDB" id="2015333at2759"/>
<dbReference type="Pfam" id="PF12763">
    <property type="entry name" value="EH"/>
    <property type="match status" value="1"/>
</dbReference>
<reference evidence="19 20" key="1">
    <citation type="journal article" date="2014" name="Genome Announc.">
        <title>Draft genome sequence of the pathogenic fungus Scedosporium apiospermum.</title>
        <authorList>
            <person name="Vandeputte P."/>
            <person name="Ghamrawi S."/>
            <person name="Rechenmann M."/>
            <person name="Iltis A."/>
            <person name="Giraud S."/>
            <person name="Fleury M."/>
            <person name="Thornton C."/>
            <person name="Delhaes L."/>
            <person name="Meyer W."/>
            <person name="Papon N."/>
            <person name="Bouchara J.P."/>
        </authorList>
    </citation>
    <scope>NUCLEOTIDE SEQUENCE [LARGE SCALE GENOMIC DNA]</scope>
    <source>
        <strain evidence="19 20">IHEM 14462</strain>
    </source>
</reference>
<keyword evidence="12" id="KW-0472">Membrane</keyword>
<dbReference type="GO" id="GO:0016197">
    <property type="term" value="P:endosomal transport"/>
    <property type="evidence" value="ECO:0007669"/>
    <property type="project" value="TreeGrafter"/>
</dbReference>
<comment type="similarity">
    <text evidence="4">Belongs to the PAN1 family.</text>
</comment>
<dbReference type="PROSITE" id="PS50222">
    <property type="entry name" value="EF_HAND_2"/>
    <property type="match status" value="1"/>
</dbReference>
<evidence type="ECO:0000256" key="16">
    <source>
        <dbReference type="SAM" id="MobiDB-lite"/>
    </source>
</evidence>
<dbReference type="Proteomes" id="UP000028545">
    <property type="component" value="Unassembled WGS sequence"/>
</dbReference>
<accession>A0A084FWW4</accession>
<keyword evidence="20" id="KW-1185">Reference proteome</keyword>
<sequence>MATKSFPIPTGDIVYQLNWDHLVKVDGNRDDLVDIGLVIQWSGMKEFSNNSPDPVVEFSVCGLQFLDILTHDGYQGLPEPPNKPAKAGSTNPKPPPEEQPTPPAEEESKKITVEELGDMAHPLNAQPTGHPGQQGCEQANFTTAGLRGNAVIPWAMTKDEKHQYDAIFRASDGMNKGFIAGPQAVEIFDRSGLERPDLERIWTLADNGNKGRLDLDEFAVAMHLIYMKLNGYPVPNTLPPELVLPST</sequence>
<evidence type="ECO:0000256" key="11">
    <source>
        <dbReference type="ARBA" id="ARBA00023054"/>
    </source>
</evidence>
<keyword evidence="11" id="KW-0175">Coiled coil</keyword>
<dbReference type="PANTHER" id="PTHR11216:SF173">
    <property type="entry name" value="ACTIN CYTOSKELETON-REGULATORY COMPLEX PROTEIN PAN1"/>
    <property type="match status" value="1"/>
</dbReference>
<keyword evidence="7" id="KW-0963">Cytoplasm</keyword>
<evidence type="ECO:0000313" key="19">
    <source>
        <dbReference type="EMBL" id="KEZ39576.1"/>
    </source>
</evidence>
<organism evidence="19 20">
    <name type="scientific">Pseudallescheria apiosperma</name>
    <name type="common">Scedosporium apiospermum</name>
    <dbReference type="NCBI Taxonomy" id="563466"/>
    <lineage>
        <taxon>Eukaryota</taxon>
        <taxon>Fungi</taxon>
        <taxon>Dikarya</taxon>
        <taxon>Ascomycota</taxon>
        <taxon>Pezizomycotina</taxon>
        <taxon>Sordariomycetes</taxon>
        <taxon>Hypocreomycetidae</taxon>
        <taxon>Microascales</taxon>
        <taxon>Microascaceae</taxon>
        <taxon>Scedosporium</taxon>
    </lineage>
</organism>
<dbReference type="EMBL" id="JOWA01000143">
    <property type="protein sequence ID" value="KEZ39576.1"/>
    <property type="molecule type" value="Genomic_DNA"/>
</dbReference>
<feature type="domain" description="EH" evidence="17">
    <location>
        <begin position="160"/>
        <end position="247"/>
    </location>
</feature>
<dbReference type="GO" id="GO:0006897">
    <property type="term" value="P:endocytosis"/>
    <property type="evidence" value="ECO:0007669"/>
    <property type="project" value="UniProtKB-KW"/>
</dbReference>
<keyword evidence="13" id="KW-0009">Actin-binding</keyword>
<keyword evidence="9" id="KW-0677">Repeat</keyword>
<evidence type="ECO:0000256" key="6">
    <source>
        <dbReference type="ARBA" id="ARBA00022475"/>
    </source>
</evidence>
<comment type="subunit">
    <text evidence="5">Component of the PAN1 actin cytoskeleton-regulatory complex.</text>
</comment>
<dbReference type="SMART" id="SM00027">
    <property type="entry name" value="EH"/>
    <property type="match status" value="1"/>
</dbReference>
<dbReference type="GO" id="GO:0005509">
    <property type="term" value="F:calcium ion binding"/>
    <property type="evidence" value="ECO:0007669"/>
    <property type="project" value="InterPro"/>
</dbReference>
<evidence type="ECO:0000256" key="4">
    <source>
        <dbReference type="ARBA" id="ARBA00009351"/>
    </source>
</evidence>
<feature type="region of interest" description="Disordered" evidence="16">
    <location>
        <begin position="72"/>
        <end position="107"/>
    </location>
</feature>
<keyword evidence="10" id="KW-0967">Endosome</keyword>
<evidence type="ECO:0000256" key="3">
    <source>
        <dbReference type="ARBA" id="ARBA00004413"/>
    </source>
</evidence>
<dbReference type="AlphaFoldDB" id="A0A084FWW4"/>
<evidence type="ECO:0000256" key="9">
    <source>
        <dbReference type="ARBA" id="ARBA00022737"/>
    </source>
</evidence>
<proteinExistence type="inferred from homology"/>
<evidence type="ECO:0000313" key="20">
    <source>
        <dbReference type="Proteomes" id="UP000028545"/>
    </source>
</evidence>
<dbReference type="GO" id="GO:0010008">
    <property type="term" value="C:endosome membrane"/>
    <property type="evidence" value="ECO:0007669"/>
    <property type="project" value="UniProtKB-SubCell"/>
</dbReference>
<keyword evidence="8" id="KW-0254">Endocytosis</keyword>
<evidence type="ECO:0000256" key="8">
    <source>
        <dbReference type="ARBA" id="ARBA00022583"/>
    </source>
</evidence>
<protein>
    <submittedName>
        <fullName evidence="19">Uncharacterized protein</fullName>
    </submittedName>
</protein>
<dbReference type="RefSeq" id="XP_016639375.1">
    <property type="nucleotide sequence ID" value="XM_016790865.1"/>
</dbReference>
<dbReference type="VEuPathDB" id="FungiDB:SAPIO_CDS9482"/>